<dbReference type="SUPFAM" id="SSF46548">
    <property type="entry name" value="alpha-helical ferredoxin"/>
    <property type="match status" value="1"/>
</dbReference>
<keyword evidence="6" id="KW-1185">Reference proteome</keyword>
<gene>
    <name evidence="5" type="ORF">EV700_3057</name>
</gene>
<dbReference type="EMBL" id="SHKX01000016">
    <property type="protein sequence ID" value="RZU36844.1"/>
    <property type="molecule type" value="Genomic_DNA"/>
</dbReference>
<dbReference type="PROSITE" id="PS00198">
    <property type="entry name" value="4FE4S_FER_1"/>
    <property type="match status" value="1"/>
</dbReference>
<feature type="domain" description="4Fe-4S ferredoxin-type" evidence="4">
    <location>
        <begin position="301"/>
        <end position="331"/>
    </location>
</feature>
<evidence type="ECO:0000256" key="2">
    <source>
        <dbReference type="ARBA" id="ARBA00023004"/>
    </source>
</evidence>
<proteinExistence type="predicted"/>
<organism evidence="5 6">
    <name type="scientific">Fluviicoccus keumensis</name>
    <dbReference type="NCBI Taxonomy" id="1435465"/>
    <lineage>
        <taxon>Bacteria</taxon>
        <taxon>Pseudomonadati</taxon>
        <taxon>Pseudomonadota</taxon>
        <taxon>Gammaproteobacteria</taxon>
        <taxon>Moraxellales</taxon>
        <taxon>Moraxellaceae</taxon>
        <taxon>Fluviicoccus</taxon>
    </lineage>
</organism>
<evidence type="ECO:0000256" key="1">
    <source>
        <dbReference type="ARBA" id="ARBA00022723"/>
    </source>
</evidence>
<dbReference type="RefSeq" id="WP_130415383.1">
    <property type="nucleotide sequence ID" value="NZ_SHKX01000016.1"/>
</dbReference>
<dbReference type="AlphaFoldDB" id="A0A4Q7YJ38"/>
<dbReference type="InterPro" id="IPR017896">
    <property type="entry name" value="4Fe4S_Fe-S-bd"/>
</dbReference>
<dbReference type="PANTHER" id="PTHR40447">
    <property type="entry name" value="ANAEROBIC SULFITE REDUCTASE SUBUNIT A"/>
    <property type="match status" value="1"/>
</dbReference>
<accession>A0A4Q7YJ38</accession>
<dbReference type="GO" id="GO:0051536">
    <property type="term" value="F:iron-sulfur cluster binding"/>
    <property type="evidence" value="ECO:0007669"/>
    <property type="project" value="UniProtKB-KW"/>
</dbReference>
<sequence>MKTVFIDTLADFRGFIAVDRVLIEPVRETDGVVRWAESSPQRDVETFDGVPLSSLKPFFFAERETVFVFDGTHFRSRLPEVPPRVFFGVKACDAAALAVQDRFFAEDALYQARRKSALVVAVDCVSPCAGGFCPLTDSGPLVREGADLVLTPVTAGWQLAALTQLGETVLTAFQAATQTVRTLEADSAAQTRQAVGDACIAAFGDLSALAAGLTRIQAGGVTTEIWETLAIQCLSCSGCVNLCPSCSCFTAFDVGQPQGIVRERVWDACLYDGFQREASGHHPSPTPGARTARYWFHKFSPHFIPQQGRLGCTGCGRCDAVCPGVIGAKAVLTRAGAC</sequence>
<evidence type="ECO:0000313" key="5">
    <source>
        <dbReference type="EMBL" id="RZU36844.1"/>
    </source>
</evidence>
<dbReference type="InterPro" id="IPR017900">
    <property type="entry name" value="4Fe4S_Fe_S_CS"/>
</dbReference>
<keyword evidence="3" id="KW-0411">Iron-sulfur</keyword>
<evidence type="ECO:0000259" key="4">
    <source>
        <dbReference type="PROSITE" id="PS51379"/>
    </source>
</evidence>
<evidence type="ECO:0000256" key="3">
    <source>
        <dbReference type="ARBA" id="ARBA00023014"/>
    </source>
</evidence>
<keyword evidence="1" id="KW-0479">Metal-binding</keyword>
<dbReference type="PROSITE" id="PS51379">
    <property type="entry name" value="4FE4S_FER_2"/>
    <property type="match status" value="1"/>
</dbReference>
<name>A0A4Q7YJ38_9GAMM</name>
<keyword evidence="2" id="KW-0408">Iron</keyword>
<evidence type="ECO:0000313" key="6">
    <source>
        <dbReference type="Proteomes" id="UP000292423"/>
    </source>
</evidence>
<dbReference type="GO" id="GO:0046872">
    <property type="term" value="F:metal ion binding"/>
    <property type="evidence" value="ECO:0007669"/>
    <property type="project" value="UniProtKB-KW"/>
</dbReference>
<reference evidence="5 6" key="1">
    <citation type="submission" date="2019-02" db="EMBL/GenBank/DDBJ databases">
        <title>Genomic Encyclopedia of Type Strains, Phase IV (KMG-IV): sequencing the most valuable type-strain genomes for metagenomic binning, comparative biology and taxonomic classification.</title>
        <authorList>
            <person name="Goeker M."/>
        </authorList>
    </citation>
    <scope>NUCLEOTIDE SEQUENCE [LARGE SCALE GENOMIC DNA]</scope>
    <source>
        <strain evidence="5 6">DSM 105135</strain>
    </source>
</reference>
<comment type="caution">
    <text evidence="5">The sequence shown here is derived from an EMBL/GenBank/DDBJ whole genome shotgun (WGS) entry which is preliminary data.</text>
</comment>
<dbReference type="PANTHER" id="PTHR40447:SF1">
    <property type="entry name" value="ANAEROBIC SULFITE REDUCTASE SUBUNIT A"/>
    <property type="match status" value="1"/>
</dbReference>
<dbReference type="Proteomes" id="UP000292423">
    <property type="component" value="Unassembled WGS sequence"/>
</dbReference>
<dbReference type="Pfam" id="PF17179">
    <property type="entry name" value="Fer4_22"/>
    <property type="match status" value="1"/>
</dbReference>
<protein>
    <submittedName>
        <fullName evidence="5">4Fe-4S dicluster protein</fullName>
    </submittedName>
</protein>
<dbReference type="OrthoDB" id="9795302at2"/>